<evidence type="ECO:0000313" key="1">
    <source>
        <dbReference type="EMBL" id="KAK8878495.1"/>
    </source>
</evidence>
<evidence type="ECO:0008006" key="3">
    <source>
        <dbReference type="Google" id="ProtNLM"/>
    </source>
</evidence>
<protein>
    <recommendedName>
        <fullName evidence="3">Surface antigen BspA-like</fullName>
    </recommendedName>
</protein>
<dbReference type="InterPro" id="IPR032675">
    <property type="entry name" value="LRR_dom_sf"/>
</dbReference>
<name>A0ABR2JKR3_9EUKA</name>
<keyword evidence="2" id="KW-1185">Reference proteome</keyword>
<reference evidence="1 2" key="1">
    <citation type="submission" date="2024-04" db="EMBL/GenBank/DDBJ databases">
        <title>Tritrichomonas musculus Genome.</title>
        <authorList>
            <person name="Alves-Ferreira E."/>
            <person name="Grigg M."/>
            <person name="Lorenzi H."/>
            <person name="Galac M."/>
        </authorList>
    </citation>
    <scope>NUCLEOTIDE SEQUENCE [LARGE SCALE GENOMIC DNA]</scope>
    <source>
        <strain evidence="1 2">EAF2021</strain>
    </source>
</reference>
<accession>A0ABR2JKR3</accession>
<dbReference type="EMBL" id="JAPFFF010000011">
    <property type="protein sequence ID" value="KAK8878495.1"/>
    <property type="molecule type" value="Genomic_DNA"/>
</dbReference>
<organism evidence="1 2">
    <name type="scientific">Tritrichomonas musculus</name>
    <dbReference type="NCBI Taxonomy" id="1915356"/>
    <lineage>
        <taxon>Eukaryota</taxon>
        <taxon>Metamonada</taxon>
        <taxon>Parabasalia</taxon>
        <taxon>Tritrichomonadida</taxon>
        <taxon>Tritrichomonadidae</taxon>
        <taxon>Tritrichomonas</taxon>
    </lineage>
</organism>
<comment type="caution">
    <text evidence="1">The sequence shown here is derived from an EMBL/GenBank/DDBJ whole genome shotgun (WGS) entry which is preliminary data.</text>
</comment>
<dbReference type="Proteomes" id="UP001470230">
    <property type="component" value="Unassembled WGS sequence"/>
</dbReference>
<dbReference type="Gene3D" id="3.80.10.10">
    <property type="entry name" value="Ribonuclease Inhibitor"/>
    <property type="match status" value="1"/>
</dbReference>
<evidence type="ECO:0000313" key="2">
    <source>
        <dbReference type="Proteomes" id="UP001470230"/>
    </source>
</evidence>
<proteinExistence type="predicted"/>
<gene>
    <name evidence="1" type="ORF">M9Y10_005270</name>
</gene>
<dbReference type="InterPro" id="IPR026906">
    <property type="entry name" value="LRR_5"/>
</dbReference>
<sequence length="87" mass="9849">MCEQLQIVEIPEESDLQMIGESSFECTNTDQLLIPTHVKRIGSKAFSNCSQFTYVDFIADSELQIIGSFSFACTNIDEITIPRHKNM</sequence>
<dbReference type="Pfam" id="PF13306">
    <property type="entry name" value="LRR_5"/>
    <property type="match status" value="1"/>
</dbReference>